<comment type="catalytic activity">
    <reaction evidence="1">
        <text>a 1,2-diacyl-sn-glycero-3-phosphocholine + H2O = a 1,2-diacyl-sn-glycero-3-phosphate + choline + H(+)</text>
        <dbReference type="Rhea" id="RHEA:14445"/>
        <dbReference type="ChEBI" id="CHEBI:15354"/>
        <dbReference type="ChEBI" id="CHEBI:15377"/>
        <dbReference type="ChEBI" id="CHEBI:15378"/>
        <dbReference type="ChEBI" id="CHEBI:57643"/>
        <dbReference type="ChEBI" id="CHEBI:58608"/>
        <dbReference type="EC" id="3.1.4.4"/>
    </reaction>
</comment>
<dbReference type="SUPFAM" id="SSF56024">
    <property type="entry name" value="Phospholipase D/nuclease"/>
    <property type="match status" value="1"/>
</dbReference>
<dbReference type="GO" id="GO:0016042">
    <property type="term" value="P:lipid catabolic process"/>
    <property type="evidence" value="ECO:0007669"/>
    <property type="project" value="UniProtKB-KW"/>
</dbReference>
<feature type="signal peptide" evidence="7">
    <location>
        <begin position="1"/>
        <end position="21"/>
    </location>
</feature>
<evidence type="ECO:0000256" key="4">
    <source>
        <dbReference type="ARBA" id="ARBA00022801"/>
    </source>
</evidence>
<dbReference type="EC" id="3.1.4.4" evidence="3"/>
<proteinExistence type="inferred from homology"/>
<dbReference type="PANTHER" id="PTHR43856">
    <property type="entry name" value="CARDIOLIPIN HYDROLASE"/>
    <property type="match status" value="1"/>
</dbReference>
<keyword evidence="4" id="KW-0378">Hydrolase</keyword>
<dbReference type="Pfam" id="PF13091">
    <property type="entry name" value="PLDc_2"/>
    <property type="match status" value="1"/>
</dbReference>
<keyword evidence="5" id="KW-0442">Lipid degradation</keyword>
<evidence type="ECO:0000313" key="10">
    <source>
        <dbReference type="Proteomes" id="UP000265955"/>
    </source>
</evidence>
<dbReference type="AlphaFoldDB" id="A0A3A3FWY4"/>
<comment type="similarity">
    <text evidence="2">Belongs to the phospholipase D family.</text>
</comment>
<feature type="domain" description="PLD phosphodiesterase" evidence="8">
    <location>
        <begin position="121"/>
        <end position="152"/>
    </location>
</feature>
<comment type="caution">
    <text evidence="9">The sequence shown here is derived from an EMBL/GenBank/DDBJ whole genome shotgun (WGS) entry which is preliminary data.</text>
</comment>
<evidence type="ECO:0000256" key="5">
    <source>
        <dbReference type="ARBA" id="ARBA00022963"/>
    </source>
</evidence>
<dbReference type="Gene3D" id="3.30.870.10">
    <property type="entry name" value="Endonuclease Chain A"/>
    <property type="match status" value="1"/>
</dbReference>
<dbReference type="EMBL" id="QYUO01000001">
    <property type="protein sequence ID" value="RJF99168.1"/>
    <property type="molecule type" value="Genomic_DNA"/>
</dbReference>
<dbReference type="InterPro" id="IPR025202">
    <property type="entry name" value="PLD-like_dom"/>
</dbReference>
<evidence type="ECO:0000256" key="2">
    <source>
        <dbReference type="ARBA" id="ARBA00008664"/>
    </source>
</evidence>
<dbReference type="PROSITE" id="PS50035">
    <property type="entry name" value="PLD"/>
    <property type="match status" value="1"/>
</dbReference>
<accession>A0A3A3FWY4</accession>
<protein>
    <recommendedName>
        <fullName evidence="3">phospholipase D</fullName>
        <ecNumber evidence="3">3.1.4.4</ecNumber>
    </recommendedName>
</protein>
<dbReference type="GO" id="GO:0006793">
    <property type="term" value="P:phosphorus metabolic process"/>
    <property type="evidence" value="ECO:0007669"/>
    <property type="project" value="UniProtKB-ARBA"/>
</dbReference>
<sequence length="189" mass="20554">MSLKSCAASIALCFFPLFVAAASSQTERPVPLAAQGSLQPLFSPGDNIEGAIIEVIDGARQQVLVQAYLLTSKKIATTLLAAHRRGIDVRVMVDADQLERVESSVAPKLAAGGIPVWLETKYQNAHNKVMVIDAASPRAVVMTGSFNFTWTAQHKNAENLLIARNNPALAARYAQNWERHKNDATPYKK</sequence>
<evidence type="ECO:0000313" key="9">
    <source>
        <dbReference type="EMBL" id="RJF99168.1"/>
    </source>
</evidence>
<keyword evidence="7" id="KW-0732">Signal</keyword>
<reference evidence="10" key="1">
    <citation type="submission" date="2018-09" db="EMBL/GenBank/DDBJ databases">
        <authorList>
            <person name="Zhu H."/>
        </authorList>
    </citation>
    <scope>NUCLEOTIDE SEQUENCE [LARGE SCALE GENOMIC DNA]</scope>
    <source>
        <strain evidence="10">K1R23-30</strain>
    </source>
</reference>
<keyword evidence="6" id="KW-0443">Lipid metabolism</keyword>
<dbReference type="PANTHER" id="PTHR43856:SF1">
    <property type="entry name" value="MITOCHONDRIAL CARDIOLIPIN HYDROLASE"/>
    <property type="match status" value="1"/>
</dbReference>
<keyword evidence="10" id="KW-1185">Reference proteome</keyword>
<dbReference type="InterPro" id="IPR001736">
    <property type="entry name" value="PLipase_D/transphosphatidylase"/>
</dbReference>
<evidence type="ECO:0000259" key="8">
    <source>
        <dbReference type="PROSITE" id="PS50035"/>
    </source>
</evidence>
<evidence type="ECO:0000256" key="3">
    <source>
        <dbReference type="ARBA" id="ARBA00012027"/>
    </source>
</evidence>
<gene>
    <name evidence="9" type="ORF">D3871_12065</name>
</gene>
<dbReference type="GO" id="GO:0004630">
    <property type="term" value="F:phospholipase D activity"/>
    <property type="evidence" value="ECO:0007669"/>
    <property type="project" value="UniProtKB-EC"/>
</dbReference>
<name>A0A3A3FWY4_9BURK</name>
<organism evidence="9 10">
    <name type="scientific">Noviherbaspirillum saxi</name>
    <dbReference type="NCBI Taxonomy" id="2320863"/>
    <lineage>
        <taxon>Bacteria</taxon>
        <taxon>Pseudomonadati</taxon>
        <taxon>Pseudomonadota</taxon>
        <taxon>Betaproteobacteria</taxon>
        <taxon>Burkholderiales</taxon>
        <taxon>Oxalobacteraceae</taxon>
        <taxon>Noviherbaspirillum</taxon>
    </lineage>
</organism>
<dbReference type="Proteomes" id="UP000265955">
    <property type="component" value="Unassembled WGS sequence"/>
</dbReference>
<evidence type="ECO:0000256" key="6">
    <source>
        <dbReference type="ARBA" id="ARBA00023098"/>
    </source>
</evidence>
<dbReference type="RefSeq" id="WP_119769109.1">
    <property type="nucleotide sequence ID" value="NZ_QYUO01000001.1"/>
</dbReference>
<dbReference type="CDD" id="cd09170">
    <property type="entry name" value="PLDc_Nuc"/>
    <property type="match status" value="1"/>
</dbReference>
<feature type="chain" id="PRO_5017313832" description="phospholipase D" evidence="7">
    <location>
        <begin position="22"/>
        <end position="189"/>
    </location>
</feature>
<dbReference type="GO" id="GO:0016891">
    <property type="term" value="F:RNA endonuclease activity producing 5'-phosphomonoesters, hydrolytic mechanism"/>
    <property type="evidence" value="ECO:0007669"/>
    <property type="project" value="TreeGrafter"/>
</dbReference>
<evidence type="ECO:0000256" key="7">
    <source>
        <dbReference type="SAM" id="SignalP"/>
    </source>
</evidence>
<evidence type="ECO:0000256" key="1">
    <source>
        <dbReference type="ARBA" id="ARBA00000798"/>
    </source>
</evidence>
<dbReference type="InterPro" id="IPR051406">
    <property type="entry name" value="PLD_domain"/>
</dbReference>
<dbReference type="OrthoDB" id="5294698at2"/>